<gene>
    <name evidence="9" type="ORF">CLAFUR5_14182</name>
</gene>
<evidence type="ECO:0000256" key="1">
    <source>
        <dbReference type="ARBA" id="ARBA00001970"/>
    </source>
</evidence>
<keyword evidence="6" id="KW-0408">Iron</keyword>
<evidence type="ECO:0000259" key="8">
    <source>
        <dbReference type="PROSITE" id="PS51405"/>
    </source>
</evidence>
<dbReference type="GO" id="GO:0046872">
    <property type="term" value="F:metal ion binding"/>
    <property type="evidence" value="ECO:0007669"/>
    <property type="project" value="UniProtKB-KW"/>
</dbReference>
<evidence type="ECO:0000256" key="6">
    <source>
        <dbReference type="ARBA" id="ARBA00023004"/>
    </source>
</evidence>
<proteinExistence type="inferred from homology"/>
<evidence type="ECO:0000256" key="4">
    <source>
        <dbReference type="ARBA" id="ARBA00022723"/>
    </source>
</evidence>
<dbReference type="Gene3D" id="1.10.489.10">
    <property type="entry name" value="Chloroperoxidase-like"/>
    <property type="match status" value="1"/>
</dbReference>
<dbReference type="SUPFAM" id="SSF47571">
    <property type="entry name" value="Cloroperoxidase"/>
    <property type="match status" value="1"/>
</dbReference>
<sequence length="397" mass="42579">MSCWVLLPMPSQHQRWGSCRTLERMAVSKRAIDPTKPVPVTGDHAYQPANFAAGEIRGLCPGLNALANHGYLPRSGVGTIEDFSAITDVFGVDIPLAQFLAVYGAVFDGDLLSWSIIGGPPPDSLVGGLLGGTGLIGKPQGLSGSHNKYEGDASPTRGDLYVTGNNFRSLPENFQALYDMQKDVVNPNYDLTVLGHHRSNRFENSIATNPYFFNASVPGLAVLPAAYSFICRLRANHTGADPQEGTLDKETLKASFGYPGPDDKLVHTPGTERIPENCGGRRRPLFRFHQPDIPFRWTGEVNTFTGVNVGDLSGGVFNGQTLAEGNNAWCFAMQFAAGTAPDVLKPLFGALDKPISMIRAVTGQASSVLGCPQLQATDDSQFDQFPGSAKLSSKGTY</sequence>
<dbReference type="KEGG" id="ffu:CLAFUR5_14182"/>
<comment type="cofactor">
    <cofactor evidence="1">
        <name>heme b</name>
        <dbReference type="ChEBI" id="CHEBI:60344"/>
    </cofactor>
</comment>
<organism evidence="9 10">
    <name type="scientific">Passalora fulva</name>
    <name type="common">Tomato leaf mold</name>
    <name type="synonym">Cladosporium fulvum</name>
    <dbReference type="NCBI Taxonomy" id="5499"/>
    <lineage>
        <taxon>Eukaryota</taxon>
        <taxon>Fungi</taxon>
        <taxon>Dikarya</taxon>
        <taxon>Ascomycota</taxon>
        <taxon>Pezizomycotina</taxon>
        <taxon>Dothideomycetes</taxon>
        <taxon>Dothideomycetidae</taxon>
        <taxon>Mycosphaerellales</taxon>
        <taxon>Mycosphaerellaceae</taxon>
        <taxon>Fulvia</taxon>
    </lineage>
</organism>
<comment type="similarity">
    <text evidence="7">Belongs to the chloroperoxidase family.</text>
</comment>
<evidence type="ECO:0000256" key="7">
    <source>
        <dbReference type="ARBA" id="ARBA00025795"/>
    </source>
</evidence>
<name>A0A9Q8PMG6_PASFU</name>
<dbReference type="AlphaFoldDB" id="A0A9Q8PMG6"/>
<dbReference type="InterPro" id="IPR036851">
    <property type="entry name" value="Chloroperoxidase-like_sf"/>
</dbReference>
<keyword evidence="2 9" id="KW-0575">Peroxidase</keyword>
<feature type="domain" description="Heme haloperoxidase family profile" evidence="8">
    <location>
        <begin position="42"/>
        <end position="303"/>
    </location>
</feature>
<protein>
    <submittedName>
        <fullName evidence="9">Dothistromin biosynthesis peroxidase dotB</fullName>
    </submittedName>
</protein>
<dbReference type="PANTHER" id="PTHR33577">
    <property type="entry name" value="STERIGMATOCYSTIN BIOSYNTHESIS PEROXIDASE STCC-RELATED"/>
    <property type="match status" value="1"/>
</dbReference>
<reference evidence="9" key="1">
    <citation type="submission" date="2021-12" db="EMBL/GenBank/DDBJ databases">
        <authorList>
            <person name="Zaccaron A."/>
            <person name="Stergiopoulos I."/>
        </authorList>
    </citation>
    <scope>NUCLEOTIDE SEQUENCE</scope>
    <source>
        <strain evidence="9">Race5_Kim</strain>
    </source>
</reference>
<dbReference type="GeneID" id="71994060"/>
<evidence type="ECO:0000313" key="10">
    <source>
        <dbReference type="Proteomes" id="UP000756132"/>
    </source>
</evidence>
<dbReference type="GO" id="GO:0004601">
    <property type="term" value="F:peroxidase activity"/>
    <property type="evidence" value="ECO:0007669"/>
    <property type="project" value="UniProtKB-KW"/>
</dbReference>
<evidence type="ECO:0000256" key="5">
    <source>
        <dbReference type="ARBA" id="ARBA00023002"/>
    </source>
</evidence>
<keyword evidence="10" id="KW-1185">Reference proteome</keyword>
<keyword evidence="4" id="KW-0479">Metal-binding</keyword>
<keyword evidence="3" id="KW-0349">Heme</keyword>
<evidence type="ECO:0000256" key="2">
    <source>
        <dbReference type="ARBA" id="ARBA00022559"/>
    </source>
</evidence>
<dbReference type="OrthoDB" id="407298at2759"/>
<dbReference type="InterPro" id="IPR000028">
    <property type="entry name" value="Chloroperoxidase"/>
</dbReference>
<dbReference type="Proteomes" id="UP000756132">
    <property type="component" value="Chromosome 13"/>
</dbReference>
<accession>A0A9Q8PMG6</accession>
<evidence type="ECO:0000256" key="3">
    <source>
        <dbReference type="ARBA" id="ARBA00022617"/>
    </source>
</evidence>
<dbReference type="Pfam" id="PF01328">
    <property type="entry name" value="Peroxidase_2"/>
    <property type="match status" value="1"/>
</dbReference>
<evidence type="ECO:0000313" key="9">
    <source>
        <dbReference type="EMBL" id="UJO25087.1"/>
    </source>
</evidence>
<dbReference type="EMBL" id="CP090175">
    <property type="protein sequence ID" value="UJO25087.1"/>
    <property type="molecule type" value="Genomic_DNA"/>
</dbReference>
<dbReference type="RefSeq" id="XP_047769453.1">
    <property type="nucleotide sequence ID" value="XM_047913330.1"/>
</dbReference>
<reference evidence="9" key="2">
    <citation type="journal article" date="2022" name="Microb. Genom.">
        <title>A chromosome-scale genome assembly of the tomato pathogen Cladosporium fulvum reveals a compartmentalized genome architecture and the presence of a dispensable chromosome.</title>
        <authorList>
            <person name="Zaccaron A.Z."/>
            <person name="Chen L.H."/>
            <person name="Samaras A."/>
            <person name="Stergiopoulos I."/>
        </authorList>
    </citation>
    <scope>NUCLEOTIDE SEQUENCE</scope>
    <source>
        <strain evidence="9">Race5_Kim</strain>
    </source>
</reference>
<keyword evidence="5" id="KW-0560">Oxidoreductase</keyword>
<dbReference type="PANTHER" id="PTHR33577:SF1">
    <property type="entry name" value="HEME HALOPEROXIDASE FAMILY PROFILE DOMAIN-CONTAINING PROTEIN"/>
    <property type="match status" value="1"/>
</dbReference>
<dbReference type="PROSITE" id="PS51405">
    <property type="entry name" value="HEME_HALOPEROXIDASE"/>
    <property type="match status" value="1"/>
</dbReference>